<dbReference type="InterPro" id="IPR013216">
    <property type="entry name" value="Methyltransf_11"/>
</dbReference>
<feature type="domain" description="Methyltransferase type 11" evidence="4">
    <location>
        <begin position="43"/>
        <end position="134"/>
    </location>
</feature>
<dbReference type="InterPro" id="IPR051052">
    <property type="entry name" value="Diverse_substrate_MTase"/>
</dbReference>
<reference evidence="5 6" key="1">
    <citation type="submission" date="2018-08" db="EMBL/GenBank/DDBJ databases">
        <title>A genome reference for cultivated species of the human gut microbiota.</title>
        <authorList>
            <person name="Zou Y."/>
            <person name="Xue W."/>
            <person name="Luo G."/>
        </authorList>
    </citation>
    <scope>NUCLEOTIDE SEQUENCE [LARGE SCALE GENOMIC DNA]</scope>
    <source>
        <strain evidence="5 6">OM06-4</strain>
    </source>
</reference>
<evidence type="ECO:0000259" key="4">
    <source>
        <dbReference type="Pfam" id="PF08241"/>
    </source>
</evidence>
<name>A0A3E3EDD6_9FIRM</name>
<proteinExistence type="inferred from homology"/>
<dbReference type="Gene3D" id="3.40.50.150">
    <property type="entry name" value="Vaccinia Virus protein VP39"/>
    <property type="match status" value="1"/>
</dbReference>
<dbReference type="SUPFAM" id="SSF53335">
    <property type="entry name" value="S-adenosyl-L-methionine-dependent methyltransferases"/>
    <property type="match status" value="1"/>
</dbReference>
<dbReference type="AlphaFoldDB" id="A0A3E3EDD6"/>
<keyword evidence="2 5" id="KW-0489">Methyltransferase</keyword>
<organism evidence="5 6">
    <name type="scientific">Thomasclavelia ramosa</name>
    <dbReference type="NCBI Taxonomy" id="1547"/>
    <lineage>
        <taxon>Bacteria</taxon>
        <taxon>Bacillati</taxon>
        <taxon>Bacillota</taxon>
        <taxon>Erysipelotrichia</taxon>
        <taxon>Erysipelotrichales</taxon>
        <taxon>Coprobacillaceae</taxon>
        <taxon>Thomasclavelia</taxon>
    </lineage>
</organism>
<keyword evidence="3 5" id="KW-0808">Transferase</keyword>
<evidence type="ECO:0000256" key="2">
    <source>
        <dbReference type="ARBA" id="ARBA00022603"/>
    </source>
</evidence>
<dbReference type="Proteomes" id="UP000261032">
    <property type="component" value="Unassembled WGS sequence"/>
</dbReference>
<evidence type="ECO:0000256" key="3">
    <source>
        <dbReference type="ARBA" id="ARBA00022679"/>
    </source>
</evidence>
<dbReference type="EMBL" id="QUSL01000010">
    <property type="protein sequence ID" value="RGD85556.1"/>
    <property type="molecule type" value="Genomic_DNA"/>
</dbReference>
<evidence type="ECO:0000256" key="1">
    <source>
        <dbReference type="ARBA" id="ARBA00008361"/>
    </source>
</evidence>
<dbReference type="GO" id="GO:0032259">
    <property type="term" value="P:methylation"/>
    <property type="evidence" value="ECO:0007669"/>
    <property type="project" value="UniProtKB-KW"/>
</dbReference>
<accession>A0A3E3EDD6</accession>
<evidence type="ECO:0000313" key="5">
    <source>
        <dbReference type="EMBL" id="RGD85556.1"/>
    </source>
</evidence>
<dbReference type="CDD" id="cd02440">
    <property type="entry name" value="AdoMet_MTases"/>
    <property type="match status" value="1"/>
</dbReference>
<dbReference type="InterPro" id="IPR029063">
    <property type="entry name" value="SAM-dependent_MTases_sf"/>
</dbReference>
<dbReference type="Pfam" id="PF08241">
    <property type="entry name" value="Methyltransf_11"/>
    <property type="match status" value="1"/>
</dbReference>
<protein>
    <submittedName>
        <fullName evidence="5">SAM-dependent methyltransferase</fullName>
    </submittedName>
</protein>
<gene>
    <name evidence="5" type="ORF">DXB93_08295</name>
</gene>
<dbReference type="PANTHER" id="PTHR44942">
    <property type="entry name" value="METHYLTRANSF_11 DOMAIN-CONTAINING PROTEIN"/>
    <property type="match status" value="1"/>
</dbReference>
<dbReference type="PANTHER" id="PTHR44942:SF4">
    <property type="entry name" value="METHYLTRANSFERASE TYPE 11 DOMAIN-CONTAINING PROTEIN"/>
    <property type="match status" value="1"/>
</dbReference>
<sequence>MDSTIKFDGLANLYEDGRPEYPTILIEKLYTDYGFKSTSIIADIGAGTGKFSKLLLEKGSKVFCVEPNKDMRNELVNKLNKYNKLHAINGTAGNTTLDTSSVDFIISAQAFHWFNVHEFKRECKRILKLEGRVALVWNVREMESPLNQECFQIYKQYCQNFVGFNGGIKRDDERIKEFFDMHYKRMEFPNPLFFDQKSFIKRCISGSYSLKKTDQNYFEYIAALENVFDKYSNNGQLVMENKTVVYIGRLK</sequence>
<comment type="similarity">
    <text evidence="1">Belongs to the methyltransferase superfamily.</text>
</comment>
<evidence type="ECO:0000313" key="6">
    <source>
        <dbReference type="Proteomes" id="UP000261032"/>
    </source>
</evidence>
<dbReference type="GO" id="GO:0008757">
    <property type="term" value="F:S-adenosylmethionine-dependent methyltransferase activity"/>
    <property type="evidence" value="ECO:0007669"/>
    <property type="project" value="InterPro"/>
</dbReference>
<dbReference type="RefSeq" id="WP_008792953.1">
    <property type="nucleotide sequence ID" value="NZ_CP083622.1"/>
</dbReference>
<comment type="caution">
    <text evidence="5">The sequence shown here is derived from an EMBL/GenBank/DDBJ whole genome shotgun (WGS) entry which is preliminary data.</text>
</comment>